<dbReference type="EMBL" id="UGYW01000002">
    <property type="protein sequence ID" value="SUJ25724.1"/>
    <property type="molecule type" value="Genomic_DNA"/>
</dbReference>
<evidence type="ECO:0000313" key="5">
    <source>
        <dbReference type="Proteomes" id="UP000254893"/>
    </source>
</evidence>
<dbReference type="InterPro" id="IPR008920">
    <property type="entry name" value="TF_FadR/GntR_C"/>
</dbReference>
<dbReference type="InterPro" id="IPR011711">
    <property type="entry name" value="GntR_C"/>
</dbReference>
<dbReference type="Gene3D" id="1.10.10.10">
    <property type="entry name" value="Winged helix-like DNA-binding domain superfamily/Winged helix DNA-binding domain"/>
    <property type="match status" value="1"/>
</dbReference>
<dbReference type="GO" id="GO:0003677">
    <property type="term" value="F:DNA binding"/>
    <property type="evidence" value="ECO:0007669"/>
    <property type="project" value="UniProtKB-KW"/>
</dbReference>
<dbReference type="SMART" id="SM00895">
    <property type="entry name" value="FCD"/>
    <property type="match status" value="1"/>
</dbReference>
<dbReference type="PANTHER" id="PTHR43537:SF24">
    <property type="entry name" value="GLUCONATE OPERON TRANSCRIPTIONAL REPRESSOR"/>
    <property type="match status" value="1"/>
</dbReference>
<dbReference type="InterPro" id="IPR036390">
    <property type="entry name" value="WH_DNA-bd_sf"/>
</dbReference>
<dbReference type="Proteomes" id="UP000254893">
    <property type="component" value="Unassembled WGS sequence"/>
</dbReference>
<dbReference type="InterPro" id="IPR000524">
    <property type="entry name" value="Tscrpt_reg_HTH_GntR"/>
</dbReference>
<evidence type="ECO:0000313" key="4">
    <source>
        <dbReference type="EMBL" id="SUJ25724.1"/>
    </source>
</evidence>
<organism evidence="4 5">
    <name type="scientific">Sphingobacterium spiritivorum</name>
    <name type="common">Flavobacterium spiritivorum</name>
    <dbReference type="NCBI Taxonomy" id="258"/>
    <lineage>
        <taxon>Bacteria</taxon>
        <taxon>Pseudomonadati</taxon>
        <taxon>Bacteroidota</taxon>
        <taxon>Sphingobacteriia</taxon>
        <taxon>Sphingobacteriales</taxon>
        <taxon>Sphingobacteriaceae</taxon>
        <taxon>Sphingobacterium</taxon>
    </lineage>
</organism>
<dbReference type="Pfam" id="PF00392">
    <property type="entry name" value="GntR"/>
    <property type="match status" value="1"/>
</dbReference>
<proteinExistence type="predicted"/>
<dbReference type="AlphaFoldDB" id="A0A380CP91"/>
<dbReference type="Gene3D" id="1.20.120.530">
    <property type="entry name" value="GntR ligand-binding domain-like"/>
    <property type="match status" value="1"/>
</dbReference>
<dbReference type="SMART" id="SM00345">
    <property type="entry name" value="HTH_GNTR"/>
    <property type="match status" value="1"/>
</dbReference>
<dbReference type="InterPro" id="IPR036388">
    <property type="entry name" value="WH-like_DNA-bd_sf"/>
</dbReference>
<dbReference type="PROSITE" id="PS50949">
    <property type="entry name" value="HTH_GNTR"/>
    <property type="match status" value="1"/>
</dbReference>
<dbReference type="SUPFAM" id="SSF48008">
    <property type="entry name" value="GntR ligand-binding domain-like"/>
    <property type="match status" value="1"/>
</dbReference>
<evidence type="ECO:0000256" key="1">
    <source>
        <dbReference type="ARBA" id="ARBA00023015"/>
    </source>
</evidence>
<keyword evidence="3" id="KW-0804">Transcription</keyword>
<dbReference type="Pfam" id="PF07729">
    <property type="entry name" value="FCD"/>
    <property type="match status" value="1"/>
</dbReference>
<accession>A0A380CP91</accession>
<dbReference type="RefSeq" id="WP_002994377.1">
    <property type="nucleotide sequence ID" value="NZ_CP068082.1"/>
</dbReference>
<dbReference type="GeneID" id="95431503"/>
<keyword evidence="2" id="KW-0238">DNA-binding</keyword>
<keyword evidence="1" id="KW-0805">Transcription regulation</keyword>
<sequence>MKEDSLSYKAYLEIRKKILSNQLVGGARLIESFWADKLSVSRVAIREAFMRLAGEQLVEFGGKGGCFVKKMTADDIKDIRELRELLEVGALKILFTKRDKAVIKELELICDDFSSMVEKGYYGGACEADVRFHEKIIESTGNERLLHIYHNSNIPLFHLKLGNALSHMDDYKQTEVEHRKIVEYLKEGKLKESIDTLLEHLDRGEKESIEF</sequence>
<evidence type="ECO:0000256" key="2">
    <source>
        <dbReference type="ARBA" id="ARBA00023125"/>
    </source>
</evidence>
<dbReference type="GO" id="GO:0003700">
    <property type="term" value="F:DNA-binding transcription factor activity"/>
    <property type="evidence" value="ECO:0007669"/>
    <property type="project" value="InterPro"/>
</dbReference>
<dbReference type="SUPFAM" id="SSF46785">
    <property type="entry name" value="Winged helix' DNA-binding domain"/>
    <property type="match status" value="1"/>
</dbReference>
<gene>
    <name evidence="4" type="primary">lutR</name>
    <name evidence="4" type="ORF">NCTC11388_03784</name>
</gene>
<name>A0A380CP91_SPHSI</name>
<protein>
    <submittedName>
        <fullName evidence="4">L-lactate utilization operon repressor</fullName>
    </submittedName>
</protein>
<reference evidence="4 5" key="1">
    <citation type="submission" date="2018-06" db="EMBL/GenBank/DDBJ databases">
        <authorList>
            <consortium name="Pathogen Informatics"/>
            <person name="Doyle S."/>
        </authorList>
    </citation>
    <scope>NUCLEOTIDE SEQUENCE [LARGE SCALE GENOMIC DNA]</scope>
    <source>
        <strain evidence="4 5">NCTC11388</strain>
    </source>
</reference>
<evidence type="ECO:0000256" key="3">
    <source>
        <dbReference type="ARBA" id="ARBA00023163"/>
    </source>
</evidence>
<dbReference type="PANTHER" id="PTHR43537">
    <property type="entry name" value="TRANSCRIPTIONAL REGULATOR, GNTR FAMILY"/>
    <property type="match status" value="1"/>
</dbReference>